<dbReference type="GO" id="GO:0016020">
    <property type="term" value="C:membrane"/>
    <property type="evidence" value="ECO:0007669"/>
    <property type="project" value="UniProtKB-SubCell"/>
</dbReference>
<comment type="caution">
    <text evidence="9">The sequence shown here is derived from an EMBL/GenBank/DDBJ whole genome shotgun (WGS) entry which is preliminary data.</text>
</comment>
<dbReference type="InterPro" id="IPR036259">
    <property type="entry name" value="MFS_trans_sf"/>
</dbReference>
<feature type="compositionally biased region" description="Basic and acidic residues" evidence="6">
    <location>
        <begin position="1"/>
        <end position="36"/>
    </location>
</feature>
<dbReference type="Gene3D" id="1.20.1250.20">
    <property type="entry name" value="MFS general substrate transporter like domains"/>
    <property type="match status" value="1"/>
</dbReference>
<comment type="subcellular location">
    <subcellularLocation>
        <location evidence="1">Membrane</location>
        <topology evidence="1">Multi-pass membrane protein</topology>
    </subcellularLocation>
</comment>
<evidence type="ECO:0000256" key="6">
    <source>
        <dbReference type="SAM" id="MobiDB-lite"/>
    </source>
</evidence>
<feature type="transmembrane region" description="Helical" evidence="7">
    <location>
        <begin position="521"/>
        <end position="541"/>
    </location>
</feature>
<feature type="transmembrane region" description="Helical" evidence="7">
    <location>
        <begin position="219"/>
        <end position="239"/>
    </location>
</feature>
<feature type="transmembrane region" description="Helical" evidence="7">
    <location>
        <begin position="62"/>
        <end position="90"/>
    </location>
</feature>
<dbReference type="Proteomes" id="UP001187682">
    <property type="component" value="Unassembled WGS sequence"/>
</dbReference>
<evidence type="ECO:0000313" key="10">
    <source>
        <dbReference type="Proteomes" id="UP001187682"/>
    </source>
</evidence>
<evidence type="ECO:0000256" key="4">
    <source>
        <dbReference type="ARBA" id="ARBA00022989"/>
    </source>
</evidence>
<dbReference type="SUPFAM" id="SSF103473">
    <property type="entry name" value="MFS general substrate transporter"/>
    <property type="match status" value="1"/>
</dbReference>
<feature type="domain" description="Major facilitator superfamily (MFS) profile" evidence="8">
    <location>
        <begin position="64"/>
        <end position="556"/>
    </location>
</feature>
<feature type="compositionally biased region" description="Acidic residues" evidence="6">
    <location>
        <begin position="37"/>
        <end position="47"/>
    </location>
</feature>
<dbReference type="PROSITE" id="PS50850">
    <property type="entry name" value="MFS"/>
    <property type="match status" value="1"/>
</dbReference>
<evidence type="ECO:0000313" key="9">
    <source>
        <dbReference type="EMBL" id="SPO04260.1"/>
    </source>
</evidence>
<name>A0AAE8SWX9_9PEZI</name>
<evidence type="ECO:0000256" key="3">
    <source>
        <dbReference type="ARBA" id="ARBA00022692"/>
    </source>
</evidence>
<dbReference type="PANTHER" id="PTHR42718">
    <property type="entry name" value="MAJOR FACILITATOR SUPERFAMILY MULTIDRUG TRANSPORTER MFSC"/>
    <property type="match status" value="1"/>
</dbReference>
<evidence type="ECO:0000256" key="7">
    <source>
        <dbReference type="SAM" id="Phobius"/>
    </source>
</evidence>
<feature type="transmembrane region" description="Helical" evidence="7">
    <location>
        <begin position="267"/>
        <end position="284"/>
    </location>
</feature>
<organism evidence="9 10">
    <name type="scientific">Cephalotrichum gorgonifer</name>
    <dbReference type="NCBI Taxonomy" id="2041049"/>
    <lineage>
        <taxon>Eukaryota</taxon>
        <taxon>Fungi</taxon>
        <taxon>Dikarya</taxon>
        <taxon>Ascomycota</taxon>
        <taxon>Pezizomycotina</taxon>
        <taxon>Sordariomycetes</taxon>
        <taxon>Hypocreomycetidae</taxon>
        <taxon>Microascales</taxon>
        <taxon>Microascaceae</taxon>
        <taxon>Cephalotrichum</taxon>
    </lineage>
</organism>
<protein>
    <submittedName>
        <fullName evidence="9">Related to aminotriazole resistance protein</fullName>
    </submittedName>
</protein>
<dbReference type="InterPro" id="IPR020846">
    <property type="entry name" value="MFS_dom"/>
</dbReference>
<evidence type="ECO:0000256" key="5">
    <source>
        <dbReference type="ARBA" id="ARBA00023136"/>
    </source>
</evidence>
<feature type="transmembrane region" description="Helical" evidence="7">
    <location>
        <begin position="128"/>
        <end position="148"/>
    </location>
</feature>
<keyword evidence="3 7" id="KW-0812">Transmembrane</keyword>
<evidence type="ECO:0000256" key="1">
    <source>
        <dbReference type="ARBA" id="ARBA00004141"/>
    </source>
</evidence>
<dbReference type="EMBL" id="ONZQ02000010">
    <property type="protein sequence ID" value="SPO04260.1"/>
    <property type="molecule type" value="Genomic_DNA"/>
</dbReference>
<accession>A0AAE8SWX9</accession>
<feature type="transmembrane region" description="Helical" evidence="7">
    <location>
        <begin position="296"/>
        <end position="318"/>
    </location>
</feature>
<feature type="transmembrane region" description="Helical" evidence="7">
    <location>
        <begin position="402"/>
        <end position="422"/>
    </location>
</feature>
<evidence type="ECO:0000259" key="8">
    <source>
        <dbReference type="PROSITE" id="PS50850"/>
    </source>
</evidence>
<dbReference type="PANTHER" id="PTHR42718:SF9">
    <property type="entry name" value="MAJOR FACILITATOR SUPERFAMILY MULTIDRUG TRANSPORTER MFSC"/>
    <property type="match status" value="1"/>
</dbReference>
<reference evidence="9" key="1">
    <citation type="submission" date="2018-03" db="EMBL/GenBank/DDBJ databases">
        <authorList>
            <person name="Guldener U."/>
        </authorList>
    </citation>
    <scope>NUCLEOTIDE SEQUENCE</scope>
</reference>
<keyword evidence="2" id="KW-0813">Transport</keyword>
<feature type="transmembrane region" description="Helical" evidence="7">
    <location>
        <begin position="192"/>
        <end position="212"/>
    </location>
</feature>
<feature type="transmembrane region" description="Helical" evidence="7">
    <location>
        <begin position="102"/>
        <end position="122"/>
    </location>
</feature>
<dbReference type="Gene3D" id="1.20.1720.10">
    <property type="entry name" value="Multidrug resistance protein D"/>
    <property type="match status" value="1"/>
</dbReference>
<dbReference type="GO" id="GO:0022857">
    <property type="term" value="F:transmembrane transporter activity"/>
    <property type="evidence" value="ECO:0007669"/>
    <property type="project" value="InterPro"/>
</dbReference>
<gene>
    <name evidence="9" type="ORF">DNG_06943</name>
</gene>
<keyword evidence="10" id="KW-1185">Reference proteome</keyword>
<feature type="region of interest" description="Disordered" evidence="6">
    <location>
        <begin position="1"/>
        <end position="52"/>
    </location>
</feature>
<dbReference type="Pfam" id="PF07690">
    <property type="entry name" value="MFS_1"/>
    <property type="match status" value="1"/>
</dbReference>
<keyword evidence="4 7" id="KW-1133">Transmembrane helix</keyword>
<sequence length="566" mass="59979">MSPDPEKPEAVREQPAQHRPESDPEKSPAEPHIRASDDDDVRDEEYSFDNPPPLPFSKARCIAIVATTTGASFMNTFSVQATVIILPGIARDLEIPSSRLQWVVSAYALAFGCFLLLWGRIADVFGKRFIFAAGTAWVAAVSAANPFLKNEIAFDLFRGLHGLGSAANVPTAIGILGTTFPPGKAKNYAFSTYAAGAPLGSIFGNLLAGFIAEYASWKWVFAIMAIVSAIIAAASLFVIPPPPPKLRPADDEGDSASPSPSLASVDWVGGALVTAGLLALMFALTEGNVVGWSTPWIPALIVVSLLVIGLFAAWQWYLENKTSRAPLVRLSVFRNGKFSAALVIMGLFFSSFNNLFIYATYFFQNYQGLSVLQTTLRFIPTGVVGIIVAAIAAQLLSRVPTYYLLLFGCASVSVACLLFAVPIPPHTTYFAYGLPALCLAVMGADTTWPALTLYVSSCLSDEDQALGGALSNAVGQVGRAVGLALSTVAQTSVMARERGVSVQDAGEMVEWEDATLRGIRAANWTTFALGCCAFLVVAVMFRGSGVVGRIGTSPGSGGPRGARGRP</sequence>
<keyword evidence="5 7" id="KW-0472">Membrane</keyword>
<feature type="transmembrane region" description="Helical" evidence="7">
    <location>
        <begin position="429"/>
        <end position="451"/>
    </location>
</feature>
<dbReference type="AlphaFoldDB" id="A0AAE8SWX9"/>
<feature type="transmembrane region" description="Helical" evidence="7">
    <location>
        <begin position="338"/>
        <end position="363"/>
    </location>
</feature>
<evidence type="ECO:0000256" key="2">
    <source>
        <dbReference type="ARBA" id="ARBA00022448"/>
    </source>
</evidence>
<dbReference type="InterPro" id="IPR011701">
    <property type="entry name" value="MFS"/>
</dbReference>
<proteinExistence type="predicted"/>
<feature type="transmembrane region" description="Helical" evidence="7">
    <location>
        <begin position="375"/>
        <end position="396"/>
    </location>
</feature>